<dbReference type="InterPro" id="IPR027396">
    <property type="entry name" value="DsrEFH-like"/>
</dbReference>
<protein>
    <recommendedName>
        <fullName evidence="4">DsrE/DsrF-like family protein</fullName>
    </recommendedName>
</protein>
<dbReference type="Gene3D" id="3.40.1260.10">
    <property type="entry name" value="DsrEFH-like"/>
    <property type="match status" value="1"/>
</dbReference>
<name>A0A1I2LR19_9GAMM</name>
<keyword evidence="1" id="KW-0732">Signal</keyword>
<dbReference type="OrthoDB" id="7361822at2"/>
<gene>
    <name evidence="2" type="ORF">SAMN05216175_101163</name>
</gene>
<reference evidence="3" key="1">
    <citation type="submission" date="2016-10" db="EMBL/GenBank/DDBJ databases">
        <authorList>
            <person name="Varghese N."/>
            <person name="Submissions S."/>
        </authorList>
    </citation>
    <scope>NUCLEOTIDE SEQUENCE [LARGE SCALE GENOMIC DNA]</scope>
    <source>
        <strain evidence="3">CGMCC 1.10971</strain>
    </source>
</reference>
<evidence type="ECO:0000256" key="1">
    <source>
        <dbReference type="SAM" id="SignalP"/>
    </source>
</evidence>
<accession>A0A1I2LR19</accession>
<dbReference type="STRING" id="1045558.SAMN05216175_101163"/>
<feature type="chain" id="PRO_5011435636" description="DsrE/DsrF-like family protein" evidence="1">
    <location>
        <begin position="26"/>
        <end position="149"/>
    </location>
</feature>
<organism evidence="2 3">
    <name type="scientific">Neptunomonas qingdaonensis</name>
    <dbReference type="NCBI Taxonomy" id="1045558"/>
    <lineage>
        <taxon>Bacteria</taxon>
        <taxon>Pseudomonadati</taxon>
        <taxon>Pseudomonadota</taxon>
        <taxon>Gammaproteobacteria</taxon>
        <taxon>Oceanospirillales</taxon>
        <taxon>Oceanospirillaceae</taxon>
        <taxon>Neptunomonas</taxon>
    </lineage>
</organism>
<dbReference type="EMBL" id="FOOU01000001">
    <property type="protein sequence ID" value="SFF81048.1"/>
    <property type="molecule type" value="Genomic_DNA"/>
</dbReference>
<dbReference type="RefSeq" id="WP_090723152.1">
    <property type="nucleotide sequence ID" value="NZ_FOOU01000001.1"/>
</dbReference>
<evidence type="ECO:0000313" key="3">
    <source>
        <dbReference type="Proteomes" id="UP000198623"/>
    </source>
</evidence>
<proteinExistence type="predicted"/>
<keyword evidence="3" id="KW-1185">Reference proteome</keyword>
<sequence>MKTIKNVAASCLVAGSLLSATSVQAEGHASQVDKALIILTSPSLQTQGMAMVLGNAMQAKGVAVDVLLCDTAGDLALTSTTSQALKPQNVTPEQLMLKLQNSGANVSVCALYLPNSTHSKQDLREGISVATPPQMASMMSSDSTRVYSF</sequence>
<evidence type="ECO:0000313" key="2">
    <source>
        <dbReference type="EMBL" id="SFF81048.1"/>
    </source>
</evidence>
<evidence type="ECO:0008006" key="4">
    <source>
        <dbReference type="Google" id="ProtNLM"/>
    </source>
</evidence>
<dbReference type="AlphaFoldDB" id="A0A1I2LR19"/>
<dbReference type="SUPFAM" id="SSF75169">
    <property type="entry name" value="DsrEFH-like"/>
    <property type="match status" value="1"/>
</dbReference>
<dbReference type="Proteomes" id="UP000198623">
    <property type="component" value="Unassembled WGS sequence"/>
</dbReference>
<feature type="signal peptide" evidence="1">
    <location>
        <begin position="1"/>
        <end position="25"/>
    </location>
</feature>